<name>A0A1F5R3G0_9BACT</name>
<dbReference type="Proteomes" id="UP000177230">
    <property type="component" value="Unassembled WGS sequence"/>
</dbReference>
<evidence type="ECO:0000313" key="8">
    <source>
        <dbReference type="Proteomes" id="UP000177230"/>
    </source>
</evidence>
<dbReference type="SUPFAM" id="SSF53335">
    <property type="entry name" value="S-adenosyl-L-methionine-dependent methyltransferases"/>
    <property type="match status" value="1"/>
</dbReference>
<dbReference type="InterPro" id="IPR000780">
    <property type="entry name" value="CheR_MeTrfase"/>
</dbReference>
<dbReference type="Gene3D" id="1.10.155.10">
    <property type="entry name" value="Chemotaxis receptor methyltransferase CheR, N-terminal domain"/>
    <property type="match status" value="1"/>
</dbReference>
<organism evidence="7 8">
    <name type="scientific">Candidatus Edwardsbacteria bacterium GWF2_54_11</name>
    <dbReference type="NCBI Taxonomy" id="1817851"/>
    <lineage>
        <taxon>Bacteria</taxon>
        <taxon>Candidatus Edwardsiibacteriota</taxon>
    </lineage>
</organism>
<evidence type="ECO:0000259" key="6">
    <source>
        <dbReference type="PROSITE" id="PS50123"/>
    </source>
</evidence>
<dbReference type="PRINTS" id="PR00996">
    <property type="entry name" value="CHERMTFRASE"/>
</dbReference>
<dbReference type="GO" id="GO:0032259">
    <property type="term" value="P:methylation"/>
    <property type="evidence" value="ECO:0007669"/>
    <property type="project" value="UniProtKB-KW"/>
</dbReference>
<dbReference type="InterPro" id="IPR050903">
    <property type="entry name" value="Bact_Chemotaxis_MeTrfase"/>
</dbReference>
<keyword evidence="5" id="KW-0949">S-adenosyl-L-methionine</keyword>
<dbReference type="AlphaFoldDB" id="A0A1F5R3G0"/>
<comment type="catalytic activity">
    <reaction evidence="1">
        <text>L-glutamyl-[protein] + S-adenosyl-L-methionine = [protein]-L-glutamate 5-O-methyl ester + S-adenosyl-L-homocysteine</text>
        <dbReference type="Rhea" id="RHEA:24452"/>
        <dbReference type="Rhea" id="RHEA-COMP:10208"/>
        <dbReference type="Rhea" id="RHEA-COMP:10311"/>
        <dbReference type="ChEBI" id="CHEBI:29973"/>
        <dbReference type="ChEBI" id="CHEBI:57856"/>
        <dbReference type="ChEBI" id="CHEBI:59789"/>
        <dbReference type="ChEBI" id="CHEBI:82795"/>
        <dbReference type="EC" id="2.1.1.80"/>
    </reaction>
</comment>
<dbReference type="InterPro" id="IPR036804">
    <property type="entry name" value="CheR_N_sf"/>
</dbReference>
<evidence type="ECO:0000313" key="7">
    <source>
        <dbReference type="EMBL" id="OGF08946.1"/>
    </source>
</evidence>
<evidence type="ECO:0000256" key="1">
    <source>
        <dbReference type="ARBA" id="ARBA00001541"/>
    </source>
</evidence>
<keyword evidence="4" id="KW-0808">Transferase</keyword>
<comment type="caution">
    <text evidence="7">The sequence shown here is derived from an EMBL/GenBank/DDBJ whole genome shotgun (WGS) entry which is preliminary data.</text>
</comment>
<proteinExistence type="predicted"/>
<evidence type="ECO:0000256" key="5">
    <source>
        <dbReference type="ARBA" id="ARBA00022691"/>
    </source>
</evidence>
<dbReference type="SMART" id="SM00138">
    <property type="entry name" value="MeTrc"/>
    <property type="match status" value="1"/>
</dbReference>
<dbReference type="InterPro" id="IPR022642">
    <property type="entry name" value="CheR_C"/>
</dbReference>
<reference evidence="7 8" key="1">
    <citation type="journal article" date="2016" name="Nat. Commun.">
        <title>Thousands of microbial genomes shed light on interconnected biogeochemical processes in an aquifer system.</title>
        <authorList>
            <person name="Anantharaman K."/>
            <person name="Brown C.T."/>
            <person name="Hug L.A."/>
            <person name="Sharon I."/>
            <person name="Castelle C.J."/>
            <person name="Probst A.J."/>
            <person name="Thomas B.C."/>
            <person name="Singh A."/>
            <person name="Wilkins M.J."/>
            <person name="Karaoz U."/>
            <person name="Brodie E.L."/>
            <person name="Williams K.H."/>
            <person name="Hubbard S.S."/>
            <person name="Banfield J.F."/>
        </authorList>
    </citation>
    <scope>NUCLEOTIDE SEQUENCE [LARGE SCALE GENOMIC DNA]</scope>
</reference>
<dbReference type="PIRSF" id="PIRSF000410">
    <property type="entry name" value="CheR"/>
    <property type="match status" value="1"/>
</dbReference>
<protein>
    <recommendedName>
        <fullName evidence="2">protein-glutamate O-methyltransferase</fullName>
        <ecNumber evidence="2">2.1.1.80</ecNumber>
    </recommendedName>
</protein>
<dbReference type="Gene3D" id="3.40.50.150">
    <property type="entry name" value="Vaccinia Virus protein VP39"/>
    <property type="match status" value="1"/>
</dbReference>
<dbReference type="PANTHER" id="PTHR24422">
    <property type="entry name" value="CHEMOTAXIS PROTEIN METHYLTRANSFERASE"/>
    <property type="match status" value="1"/>
</dbReference>
<keyword evidence="3" id="KW-0489">Methyltransferase</keyword>
<dbReference type="Pfam" id="PF03705">
    <property type="entry name" value="CheR_N"/>
    <property type="match status" value="1"/>
</dbReference>
<dbReference type="Pfam" id="PF01739">
    <property type="entry name" value="CheR"/>
    <property type="match status" value="1"/>
</dbReference>
<dbReference type="SUPFAM" id="SSF47757">
    <property type="entry name" value="Chemotaxis receptor methyltransferase CheR, N-terminal domain"/>
    <property type="match status" value="1"/>
</dbReference>
<dbReference type="InterPro" id="IPR026024">
    <property type="entry name" value="Chemotaxis_MeTrfase_CheR"/>
</dbReference>
<sequence length="267" mass="31066">MNDPELVALASKILADSGFDIRQYKERPLKRRLAVRMRSCQVSSYEEYRQKLKDDPGEYIKLLDALTINVTKFYRNAETYLAVFDRVLPIILEESKSSPVRIWSAGCSSGEEPYSLAIMWREFSQARGLAMDCNIYATDIDLRILEKAQAGIYPRSSMDEIPQNLAGKYFEVRNDKYHISPQIKDMVKFDKLDLFSRYPHSELDLIFCRNVLIYFSRQTQEDIFYKFAQALRAGGFLVLGKVENMFGQMKDTFASFDVKERIYRAVK</sequence>
<evidence type="ECO:0000256" key="4">
    <source>
        <dbReference type="ARBA" id="ARBA00022679"/>
    </source>
</evidence>
<dbReference type="EC" id="2.1.1.80" evidence="2"/>
<dbReference type="PANTHER" id="PTHR24422:SF10">
    <property type="entry name" value="CHEMOTAXIS PROTEIN METHYLTRANSFERASE 2"/>
    <property type="match status" value="1"/>
</dbReference>
<gene>
    <name evidence="7" type="ORF">A2024_01265</name>
</gene>
<dbReference type="InterPro" id="IPR022641">
    <property type="entry name" value="CheR_N"/>
</dbReference>
<dbReference type="InterPro" id="IPR029063">
    <property type="entry name" value="SAM-dependent_MTases_sf"/>
</dbReference>
<dbReference type="EMBL" id="MFFM01000046">
    <property type="protein sequence ID" value="OGF08946.1"/>
    <property type="molecule type" value="Genomic_DNA"/>
</dbReference>
<accession>A0A1F5R3G0</accession>
<feature type="domain" description="CheR-type methyltransferase" evidence="6">
    <location>
        <begin position="1"/>
        <end position="267"/>
    </location>
</feature>
<evidence type="ECO:0000256" key="2">
    <source>
        <dbReference type="ARBA" id="ARBA00012534"/>
    </source>
</evidence>
<dbReference type="PROSITE" id="PS50123">
    <property type="entry name" value="CHER"/>
    <property type="match status" value="1"/>
</dbReference>
<evidence type="ECO:0000256" key="3">
    <source>
        <dbReference type="ARBA" id="ARBA00022603"/>
    </source>
</evidence>
<dbReference type="GO" id="GO:0008983">
    <property type="term" value="F:protein-glutamate O-methyltransferase activity"/>
    <property type="evidence" value="ECO:0007669"/>
    <property type="project" value="UniProtKB-EC"/>
</dbReference>